<feature type="domain" description="HTH tetR-type" evidence="3">
    <location>
        <begin position="13"/>
        <end position="73"/>
    </location>
</feature>
<dbReference type="AlphaFoldDB" id="A0A1I5W771"/>
<evidence type="ECO:0000259" key="3">
    <source>
        <dbReference type="PROSITE" id="PS50977"/>
    </source>
</evidence>
<keyword evidence="5" id="KW-1185">Reference proteome</keyword>
<reference evidence="5" key="1">
    <citation type="submission" date="2016-10" db="EMBL/GenBank/DDBJ databases">
        <authorList>
            <person name="Varghese N."/>
            <person name="Submissions S."/>
        </authorList>
    </citation>
    <scope>NUCLEOTIDE SEQUENCE [LARGE SCALE GENOMIC DNA]</scope>
    <source>
        <strain evidence="5">S7</strain>
    </source>
</reference>
<gene>
    <name evidence="4" type="ORF">SAMN05518683_11921</name>
</gene>
<dbReference type="Gene3D" id="1.10.357.10">
    <property type="entry name" value="Tetracycline Repressor, domain 2"/>
    <property type="match status" value="1"/>
</dbReference>
<evidence type="ECO:0000256" key="2">
    <source>
        <dbReference type="PROSITE-ProRule" id="PRU00335"/>
    </source>
</evidence>
<accession>A0A1I5W771</accession>
<dbReference type="OrthoDB" id="5366068at2"/>
<dbReference type="Pfam" id="PF00440">
    <property type="entry name" value="TetR_N"/>
    <property type="match status" value="1"/>
</dbReference>
<sequence>MNGSTKRKEIQRRRMWHYFIDATAALIEEEGMEQVTIRKVAERAGFTSATAYNYFDELSHLIFFASIKFMQGYVQELPSYMQQGNNTVETWLHAWRCFAKHSFRNPHTYAAVFIDNLGAVPGEMLQEYYSQFSSELIGIPEEIAPFIIEHNLEKRSSIYLQGAVEEHLLSSENVDMISDVTLMIWRGMMTTLLNNRRHVTPDEAEERTMNYVIHVTLQAMEPGTQSCITETF</sequence>
<evidence type="ECO:0000256" key="1">
    <source>
        <dbReference type="ARBA" id="ARBA00023125"/>
    </source>
</evidence>
<dbReference type="EMBL" id="FOXD01000019">
    <property type="protein sequence ID" value="SFQ15599.1"/>
    <property type="molecule type" value="Genomic_DNA"/>
</dbReference>
<feature type="DNA-binding region" description="H-T-H motif" evidence="2">
    <location>
        <begin position="36"/>
        <end position="55"/>
    </location>
</feature>
<organism evidence="4 5">
    <name type="scientific">Salibacterium halotolerans</name>
    <dbReference type="NCBI Taxonomy" id="1884432"/>
    <lineage>
        <taxon>Bacteria</taxon>
        <taxon>Bacillati</taxon>
        <taxon>Bacillota</taxon>
        <taxon>Bacilli</taxon>
        <taxon>Bacillales</taxon>
        <taxon>Bacillaceae</taxon>
    </lineage>
</organism>
<evidence type="ECO:0000313" key="5">
    <source>
        <dbReference type="Proteomes" id="UP000198892"/>
    </source>
</evidence>
<evidence type="ECO:0000313" key="4">
    <source>
        <dbReference type="EMBL" id="SFQ15599.1"/>
    </source>
</evidence>
<dbReference type="InterPro" id="IPR001647">
    <property type="entry name" value="HTH_TetR"/>
</dbReference>
<dbReference type="GO" id="GO:0003677">
    <property type="term" value="F:DNA binding"/>
    <property type="evidence" value="ECO:0007669"/>
    <property type="project" value="UniProtKB-UniRule"/>
</dbReference>
<dbReference type="InterPro" id="IPR009057">
    <property type="entry name" value="Homeodomain-like_sf"/>
</dbReference>
<keyword evidence="1 2" id="KW-0238">DNA-binding</keyword>
<protein>
    <submittedName>
        <fullName evidence="4">DNA-binding transcriptional regulator, AcrR family</fullName>
    </submittedName>
</protein>
<proteinExistence type="predicted"/>
<name>A0A1I5W771_9BACI</name>
<dbReference type="STRING" id="1884432.SAMN05518683_11921"/>
<dbReference type="PROSITE" id="PS50977">
    <property type="entry name" value="HTH_TETR_2"/>
    <property type="match status" value="1"/>
</dbReference>
<dbReference type="RefSeq" id="WP_093338507.1">
    <property type="nucleotide sequence ID" value="NZ_FOXD01000019.1"/>
</dbReference>
<dbReference type="SUPFAM" id="SSF46689">
    <property type="entry name" value="Homeodomain-like"/>
    <property type="match status" value="1"/>
</dbReference>
<dbReference type="Proteomes" id="UP000198892">
    <property type="component" value="Unassembled WGS sequence"/>
</dbReference>